<protein>
    <submittedName>
        <fullName evidence="1">Uncharacterized protein</fullName>
    </submittedName>
</protein>
<evidence type="ECO:0000313" key="2">
    <source>
        <dbReference type="Proteomes" id="UP000014605"/>
    </source>
</evidence>
<sequence>MFIEIRPYENKALSVSFNAEGEKFSKILQAVKKVPNRTWMPDKRF</sequence>
<dbReference type="EMBL" id="ATFC01000008">
    <property type="protein sequence ID" value="EPF46946.1"/>
    <property type="molecule type" value="Genomic_DNA"/>
</dbReference>
<reference evidence="1 2" key="1">
    <citation type="submission" date="2013-04" db="EMBL/GenBank/DDBJ databases">
        <title>The Genome Sequence of Treponema vincentii F0403.</title>
        <authorList>
            <consortium name="The Broad Institute Genomics Platform"/>
            <person name="Earl A."/>
            <person name="Ward D."/>
            <person name="Feldgarden M."/>
            <person name="Gevers D."/>
            <person name="Leonetti C."/>
            <person name="Izard J."/>
            <person name="Walker B."/>
            <person name="Young S."/>
            <person name="Zeng Q."/>
            <person name="Gargeya S."/>
            <person name="Fitzgerald M."/>
            <person name="Haas B."/>
            <person name="Abouelleil A."/>
            <person name="Allen A.W."/>
            <person name="Alvarado L."/>
            <person name="Arachchi H.M."/>
            <person name="Berlin A.M."/>
            <person name="Chapman S.B."/>
            <person name="Gainer-Dewar J."/>
            <person name="Goldberg J."/>
            <person name="Griggs A."/>
            <person name="Gujja S."/>
            <person name="Hansen M."/>
            <person name="Howarth C."/>
            <person name="Imamovic A."/>
            <person name="Ireland A."/>
            <person name="Larimer J."/>
            <person name="McCowan C."/>
            <person name="Murphy C."/>
            <person name="Pearson M."/>
            <person name="Poon T.W."/>
            <person name="Priest M."/>
            <person name="Roberts A."/>
            <person name="Saif S."/>
            <person name="Shea T."/>
            <person name="Sisk P."/>
            <person name="Sykes S."/>
            <person name="Wortman J."/>
            <person name="Nusbaum C."/>
            <person name="Birren B."/>
        </authorList>
    </citation>
    <scope>NUCLEOTIDE SEQUENCE [LARGE SCALE GENOMIC DNA]</scope>
    <source>
        <strain evidence="1 2">F0403</strain>
    </source>
</reference>
<dbReference type="Proteomes" id="UP000014605">
    <property type="component" value="Unassembled WGS sequence"/>
</dbReference>
<name>S3LBK2_9SPIR</name>
<proteinExistence type="predicted"/>
<gene>
    <name evidence="1" type="ORF">HMPREF1222_01527</name>
</gene>
<comment type="caution">
    <text evidence="1">The sequence shown here is derived from an EMBL/GenBank/DDBJ whole genome shotgun (WGS) entry which is preliminary data.</text>
</comment>
<organism evidence="1 2">
    <name type="scientific">Treponema vincentii F0403</name>
    <dbReference type="NCBI Taxonomy" id="1125702"/>
    <lineage>
        <taxon>Bacteria</taxon>
        <taxon>Pseudomonadati</taxon>
        <taxon>Spirochaetota</taxon>
        <taxon>Spirochaetia</taxon>
        <taxon>Spirochaetales</taxon>
        <taxon>Treponemataceae</taxon>
        <taxon>Treponema</taxon>
    </lineage>
</organism>
<keyword evidence="2" id="KW-1185">Reference proteome</keyword>
<evidence type="ECO:0000313" key="1">
    <source>
        <dbReference type="EMBL" id="EPF46946.1"/>
    </source>
</evidence>
<accession>S3LBK2</accession>
<dbReference type="AlphaFoldDB" id="S3LBK2"/>
<dbReference type="PATRIC" id="fig|1125702.3.peg.1574"/>
<dbReference type="HOGENOM" id="CLU_3206615_0_0_12"/>